<dbReference type="GeneID" id="66104488"/>
<protein>
    <submittedName>
        <fullName evidence="1">Uncharacterized protein</fullName>
    </submittedName>
</protein>
<dbReference type="AlphaFoldDB" id="A0A9P7VVH8"/>
<evidence type="ECO:0000313" key="1">
    <source>
        <dbReference type="EMBL" id="KAG7448291.1"/>
    </source>
</evidence>
<reference evidence="1" key="1">
    <citation type="submission" date="2020-11" db="EMBL/GenBank/DDBJ databases">
        <title>Adaptations for nitrogen fixation in a non-lichenized fungal sporocarp promotes dispersal by wood-feeding termites.</title>
        <authorList>
            <consortium name="DOE Joint Genome Institute"/>
            <person name="Koch R.A."/>
            <person name="Yoon G."/>
            <person name="Arayal U."/>
            <person name="Lail K."/>
            <person name="Amirebrahimi M."/>
            <person name="Labutti K."/>
            <person name="Lipzen A."/>
            <person name="Riley R."/>
            <person name="Barry K."/>
            <person name="Henrissat B."/>
            <person name="Grigoriev I.V."/>
            <person name="Herr J.R."/>
            <person name="Aime M.C."/>
        </authorList>
    </citation>
    <scope>NUCLEOTIDE SEQUENCE</scope>
    <source>
        <strain evidence="1">MCA 3950</strain>
    </source>
</reference>
<comment type="caution">
    <text evidence="1">The sequence shown here is derived from an EMBL/GenBank/DDBJ whole genome shotgun (WGS) entry which is preliminary data.</text>
</comment>
<organism evidence="1 2">
    <name type="scientific">Guyanagaster necrorhizus</name>
    <dbReference type="NCBI Taxonomy" id="856835"/>
    <lineage>
        <taxon>Eukaryota</taxon>
        <taxon>Fungi</taxon>
        <taxon>Dikarya</taxon>
        <taxon>Basidiomycota</taxon>
        <taxon>Agaricomycotina</taxon>
        <taxon>Agaricomycetes</taxon>
        <taxon>Agaricomycetidae</taxon>
        <taxon>Agaricales</taxon>
        <taxon>Marasmiineae</taxon>
        <taxon>Physalacriaceae</taxon>
        <taxon>Guyanagaster</taxon>
    </lineage>
</organism>
<dbReference type="Proteomes" id="UP000812287">
    <property type="component" value="Unassembled WGS sequence"/>
</dbReference>
<name>A0A9P7VVH8_9AGAR</name>
<accession>A0A9P7VVH8</accession>
<keyword evidence="2" id="KW-1185">Reference proteome</keyword>
<dbReference type="RefSeq" id="XP_043041791.1">
    <property type="nucleotide sequence ID" value="XM_043182192.1"/>
</dbReference>
<gene>
    <name evidence="1" type="ORF">BT62DRAFT_763486</name>
</gene>
<dbReference type="OrthoDB" id="2922577at2759"/>
<dbReference type="EMBL" id="MU250530">
    <property type="protein sequence ID" value="KAG7448291.1"/>
    <property type="molecule type" value="Genomic_DNA"/>
</dbReference>
<sequence>MEEGTRQFTDYSFFNMVSLRWKSKRLKAVHLTVPETGEDLSWSLTSEHIDELQKFKNDGLNIHLAVERYIPGPNPCDNIALERFV</sequence>
<evidence type="ECO:0000313" key="2">
    <source>
        <dbReference type="Proteomes" id="UP000812287"/>
    </source>
</evidence>
<proteinExistence type="predicted"/>